<accession>A0A6P6MC34</accession>
<dbReference type="AlphaFoldDB" id="A0A6P6MC34"/>
<evidence type="ECO:0000256" key="1">
    <source>
        <dbReference type="SAM" id="MobiDB-lite"/>
    </source>
</evidence>
<feature type="compositionally biased region" description="Low complexity" evidence="1">
    <location>
        <begin position="29"/>
        <end position="38"/>
    </location>
</feature>
<keyword evidence="2" id="KW-1185">Reference proteome</keyword>
<dbReference type="Proteomes" id="UP000515129">
    <property type="component" value="Chromosome 50"/>
</dbReference>
<gene>
    <name evidence="3" type="primary">LOC113066370</name>
</gene>
<dbReference type="OrthoDB" id="242257at2759"/>
<dbReference type="GeneID" id="113066370"/>
<evidence type="ECO:0000313" key="2">
    <source>
        <dbReference type="Proteomes" id="UP000515129"/>
    </source>
</evidence>
<organism evidence="2 3">
    <name type="scientific">Carassius auratus</name>
    <name type="common">Goldfish</name>
    <dbReference type="NCBI Taxonomy" id="7957"/>
    <lineage>
        <taxon>Eukaryota</taxon>
        <taxon>Metazoa</taxon>
        <taxon>Chordata</taxon>
        <taxon>Craniata</taxon>
        <taxon>Vertebrata</taxon>
        <taxon>Euteleostomi</taxon>
        <taxon>Actinopterygii</taxon>
        <taxon>Neopterygii</taxon>
        <taxon>Teleostei</taxon>
        <taxon>Ostariophysi</taxon>
        <taxon>Cypriniformes</taxon>
        <taxon>Cyprinidae</taxon>
        <taxon>Cyprininae</taxon>
        <taxon>Carassius</taxon>
    </lineage>
</organism>
<dbReference type="KEGG" id="caua:113066370"/>
<evidence type="ECO:0000313" key="3">
    <source>
        <dbReference type="RefSeq" id="XP_026094068.1"/>
    </source>
</evidence>
<name>A0A6P6MC34_CARAU</name>
<protein>
    <submittedName>
        <fullName evidence="3">Diacylglycerol kinase zeta-like</fullName>
    </submittedName>
</protein>
<dbReference type="RefSeq" id="XP_026094068.1">
    <property type="nucleotide sequence ID" value="XM_026238283.1"/>
</dbReference>
<reference evidence="3" key="1">
    <citation type="submission" date="2025-08" db="UniProtKB">
        <authorList>
            <consortium name="RefSeq"/>
        </authorList>
    </citation>
    <scope>IDENTIFICATION</scope>
    <source>
        <strain evidence="3">Wakin</strain>
        <tissue evidence="3">Muscle</tissue>
    </source>
</reference>
<feature type="region of interest" description="Disordered" evidence="1">
    <location>
        <begin position="1"/>
        <end position="55"/>
    </location>
</feature>
<feature type="non-terminal residue" evidence="3">
    <location>
        <position position="130"/>
    </location>
</feature>
<feature type="compositionally biased region" description="Polar residues" evidence="1">
    <location>
        <begin position="39"/>
        <end position="54"/>
    </location>
</feature>
<proteinExistence type="predicted"/>
<sequence length="130" mass="14010">MEQANWHTEGELEGLSRPLDGEEPRGPDSASSSCSDLSITTPAAQTSPNNTKSFSGLRIFGRRKAIAKAGVQDNAAQSGTMIPAKCEPNKDICSTVDWTENAQFGQQRVFDTSPSGDFCYVGETYCCQSH</sequence>